<keyword evidence="6" id="KW-0805">Transcription regulation</keyword>
<name>A0AAP0CA91_9ASTR</name>
<dbReference type="EMBL" id="JBCNJP010004145">
    <property type="protein sequence ID" value="KAK9049929.1"/>
    <property type="molecule type" value="Genomic_DNA"/>
</dbReference>
<dbReference type="SUPFAM" id="SSF57667">
    <property type="entry name" value="beta-beta-alpha zinc fingers"/>
    <property type="match status" value="1"/>
</dbReference>
<proteinExistence type="predicted"/>
<comment type="caution">
    <text evidence="13">The sequence shown here is derived from an EMBL/GenBank/DDBJ whole genome shotgun (WGS) entry which is preliminary data.</text>
</comment>
<dbReference type="InterPro" id="IPR003656">
    <property type="entry name" value="Znf_BED"/>
</dbReference>
<dbReference type="InterPro" id="IPR052035">
    <property type="entry name" value="ZnF_BED_domain_contain"/>
</dbReference>
<protein>
    <recommendedName>
        <fullName evidence="12">BED-type domain-containing protein</fullName>
    </recommendedName>
</protein>
<dbReference type="PANTHER" id="PTHR46481">
    <property type="entry name" value="ZINC FINGER BED DOMAIN-CONTAINING PROTEIN 4"/>
    <property type="match status" value="1"/>
</dbReference>
<evidence type="ECO:0000256" key="1">
    <source>
        <dbReference type="ARBA" id="ARBA00004123"/>
    </source>
</evidence>
<dbReference type="PANTHER" id="PTHR46481:SF7">
    <property type="entry name" value="ZINC FINGER BED DOMAIN-CONTAINING PROTEIN RICESLEEPER 2-LIKE"/>
    <property type="match status" value="1"/>
</dbReference>
<dbReference type="GO" id="GO:0008270">
    <property type="term" value="F:zinc ion binding"/>
    <property type="evidence" value="ECO:0007669"/>
    <property type="project" value="UniProtKB-KW"/>
</dbReference>
<evidence type="ECO:0000256" key="6">
    <source>
        <dbReference type="ARBA" id="ARBA00023015"/>
    </source>
</evidence>
<feature type="compositionally biased region" description="Basic residues" evidence="11">
    <location>
        <begin position="20"/>
        <end position="39"/>
    </location>
</feature>
<evidence type="ECO:0000256" key="3">
    <source>
        <dbReference type="ARBA" id="ARBA00022723"/>
    </source>
</evidence>
<keyword evidence="3" id="KW-0479">Metal-binding</keyword>
<evidence type="ECO:0000313" key="14">
    <source>
        <dbReference type="Proteomes" id="UP001408789"/>
    </source>
</evidence>
<dbReference type="GO" id="GO:0005634">
    <property type="term" value="C:nucleus"/>
    <property type="evidence" value="ECO:0007669"/>
    <property type="project" value="UniProtKB-SubCell"/>
</dbReference>
<keyword evidence="5" id="KW-0862">Zinc</keyword>
<evidence type="ECO:0000256" key="11">
    <source>
        <dbReference type="SAM" id="MobiDB-lite"/>
    </source>
</evidence>
<evidence type="ECO:0000313" key="13">
    <source>
        <dbReference type="EMBL" id="KAK9049929.1"/>
    </source>
</evidence>
<evidence type="ECO:0000259" key="12">
    <source>
        <dbReference type="PROSITE" id="PS50808"/>
    </source>
</evidence>
<dbReference type="InterPro" id="IPR012337">
    <property type="entry name" value="RNaseH-like_sf"/>
</dbReference>
<feature type="region of interest" description="Disordered" evidence="11">
    <location>
        <begin position="1"/>
        <end position="41"/>
    </location>
</feature>
<keyword evidence="14" id="KW-1185">Reference proteome</keyword>
<evidence type="ECO:0000256" key="7">
    <source>
        <dbReference type="ARBA" id="ARBA00023125"/>
    </source>
</evidence>
<dbReference type="SMART" id="SM00614">
    <property type="entry name" value="ZnF_BED"/>
    <property type="match status" value="1"/>
</dbReference>
<dbReference type="Pfam" id="PF14372">
    <property type="entry name" value="hAT-like_RNase-H"/>
    <property type="match status" value="1"/>
</dbReference>
<comment type="subunit">
    <text evidence="2">Homodimer.</text>
</comment>
<dbReference type="Pfam" id="PF02892">
    <property type="entry name" value="zf-BED"/>
    <property type="match status" value="1"/>
</dbReference>
<dbReference type="Proteomes" id="UP001408789">
    <property type="component" value="Unassembled WGS sequence"/>
</dbReference>
<dbReference type="SUPFAM" id="SSF53098">
    <property type="entry name" value="Ribonuclease H-like"/>
    <property type="match status" value="1"/>
</dbReference>
<dbReference type="GO" id="GO:0046983">
    <property type="term" value="F:protein dimerization activity"/>
    <property type="evidence" value="ECO:0007669"/>
    <property type="project" value="InterPro"/>
</dbReference>
<evidence type="ECO:0000256" key="8">
    <source>
        <dbReference type="ARBA" id="ARBA00023163"/>
    </source>
</evidence>
<keyword evidence="4 10" id="KW-0863">Zinc-finger</keyword>
<dbReference type="SUPFAM" id="SSF140996">
    <property type="entry name" value="Hermes dimerisation domain"/>
    <property type="match status" value="1"/>
</dbReference>
<comment type="subcellular location">
    <subcellularLocation>
        <location evidence="1">Nucleus</location>
    </subcellularLocation>
</comment>
<dbReference type="InterPro" id="IPR036236">
    <property type="entry name" value="Znf_C2H2_sf"/>
</dbReference>
<keyword evidence="9" id="KW-0539">Nucleus</keyword>
<accession>A0AAP0CA91</accession>
<dbReference type="PROSITE" id="PS50808">
    <property type="entry name" value="ZF_BED"/>
    <property type="match status" value="1"/>
</dbReference>
<evidence type="ECO:0000256" key="2">
    <source>
        <dbReference type="ARBA" id="ARBA00011738"/>
    </source>
</evidence>
<keyword evidence="7" id="KW-0238">DNA-binding</keyword>
<keyword evidence="8" id="KW-0804">Transcription</keyword>
<evidence type="ECO:0000256" key="10">
    <source>
        <dbReference type="PROSITE-ProRule" id="PRU00027"/>
    </source>
</evidence>
<evidence type="ECO:0000256" key="9">
    <source>
        <dbReference type="ARBA" id="ARBA00023242"/>
    </source>
</evidence>
<sequence length="739" mass="85344">MATQEEIEHISSDEHEGGRGQKRKTTRVVKKPVKKKQTGKKNATGSKWWQYYDKYIDEETGLQRARCKYCPQTLAAESYTNGTSGLKRHAWACPNNPDFKMKDQAEIQLTKNDGDEGGPSEIKTWKFSAENTRKAIAKKIILDELPFSSVEHEGFKNLMETVCPNFKVPSRHTIARDCGELFLEEKAVLKSFFGKSKTKVCLTTDTWTSIQRINYMCLTAHFIDENWVYHKRIINFKPIHSHKGDAIGRSLQKCLEEWDINNVLTITTDNASSNDTAMTYLRGNLDNLILEGRYLHVRCMAHIVNLIVKDGLSSREGAIERIRNAIRYIRISPKRLQQFRECAEKKEIKSKAMLCLDCPTRWNSTYEMLSRAEKFEAAFKSYDRDEPKFREDLDNEIPTTSDWESAREINQILELFKQKTIYASASTYVNVHQYVREVMGVVKKVKEMQKSNYYINKEMGNLMDAKINKYWGEDKFENKLLYFATILDPRSKTRMIHVVYKEVLMVDKQAQEKEKDIEEKVQVIVNKIVDALQAVYREYELDHELESTSTSSNVEHSSQMPLDGEDEFVAKFKCGGSSSYKAKSELEKYLDDDEEKWDNSFDVLKWWKSNASRYPIVSRMAKDILAIPVSSVASESAFSTGGRVIDAYRSSLSPPVVEALICTQDWIRKSKKAIKDAEDPTDFDELGNDLCERLEPSKANKGMDIDYQRSKRSCNTNSRYQQTFLLKVFVFVTECNILD</sequence>
<organism evidence="13 14">
    <name type="scientific">Deinandra increscens subsp. villosa</name>
    <dbReference type="NCBI Taxonomy" id="3103831"/>
    <lineage>
        <taxon>Eukaryota</taxon>
        <taxon>Viridiplantae</taxon>
        <taxon>Streptophyta</taxon>
        <taxon>Embryophyta</taxon>
        <taxon>Tracheophyta</taxon>
        <taxon>Spermatophyta</taxon>
        <taxon>Magnoliopsida</taxon>
        <taxon>eudicotyledons</taxon>
        <taxon>Gunneridae</taxon>
        <taxon>Pentapetalae</taxon>
        <taxon>asterids</taxon>
        <taxon>campanulids</taxon>
        <taxon>Asterales</taxon>
        <taxon>Asteraceae</taxon>
        <taxon>Asteroideae</taxon>
        <taxon>Heliantheae alliance</taxon>
        <taxon>Madieae</taxon>
        <taxon>Madiinae</taxon>
        <taxon>Deinandra</taxon>
    </lineage>
</organism>
<feature type="compositionally biased region" description="Basic and acidic residues" evidence="11">
    <location>
        <begin position="1"/>
        <end position="19"/>
    </location>
</feature>
<dbReference type="AlphaFoldDB" id="A0AAP0CA91"/>
<dbReference type="InterPro" id="IPR025525">
    <property type="entry name" value="hAT-like_transposase_RNase-H"/>
</dbReference>
<evidence type="ECO:0000256" key="5">
    <source>
        <dbReference type="ARBA" id="ARBA00022833"/>
    </source>
</evidence>
<feature type="domain" description="BED-type" evidence="12">
    <location>
        <begin position="43"/>
        <end position="89"/>
    </location>
</feature>
<reference evidence="13 14" key="1">
    <citation type="submission" date="2024-04" db="EMBL/GenBank/DDBJ databases">
        <title>The reference genome of an endangered Asteraceae, Deinandra increscens subsp. villosa, native to the Central Coast of California.</title>
        <authorList>
            <person name="Guilliams M."/>
            <person name="Hasenstab-Lehman K."/>
            <person name="Meyer R."/>
            <person name="Mcevoy S."/>
        </authorList>
    </citation>
    <scope>NUCLEOTIDE SEQUENCE [LARGE SCALE GENOMIC DNA]</scope>
    <source>
        <tissue evidence="13">Leaf</tissue>
    </source>
</reference>
<evidence type="ECO:0000256" key="4">
    <source>
        <dbReference type="ARBA" id="ARBA00022771"/>
    </source>
</evidence>
<gene>
    <name evidence="13" type="ORF">SSX86_031101</name>
</gene>
<dbReference type="InterPro" id="IPR008906">
    <property type="entry name" value="HATC_C_dom"/>
</dbReference>
<dbReference type="GO" id="GO:0003677">
    <property type="term" value="F:DNA binding"/>
    <property type="evidence" value="ECO:0007669"/>
    <property type="project" value="UniProtKB-KW"/>
</dbReference>
<dbReference type="Pfam" id="PF05699">
    <property type="entry name" value="Dimer_Tnp_hAT"/>
    <property type="match status" value="1"/>
</dbReference>